<dbReference type="OrthoDB" id="9801098at2"/>
<evidence type="ECO:0000256" key="2">
    <source>
        <dbReference type="ARBA" id="ARBA00022801"/>
    </source>
</evidence>
<dbReference type="SUPFAM" id="SSF55811">
    <property type="entry name" value="Nudix"/>
    <property type="match status" value="1"/>
</dbReference>
<organism evidence="4 5">
    <name type="scientific">Acetobacter cibinongensis</name>
    <dbReference type="NCBI Taxonomy" id="146475"/>
    <lineage>
        <taxon>Bacteria</taxon>
        <taxon>Pseudomonadati</taxon>
        <taxon>Pseudomonadota</taxon>
        <taxon>Alphaproteobacteria</taxon>
        <taxon>Acetobacterales</taxon>
        <taxon>Acetobacteraceae</taxon>
        <taxon>Acetobacter</taxon>
    </lineage>
</organism>
<dbReference type="PROSITE" id="PS51462">
    <property type="entry name" value="NUDIX"/>
    <property type="match status" value="1"/>
</dbReference>
<dbReference type="Pfam" id="PF00293">
    <property type="entry name" value="NUDIX"/>
    <property type="match status" value="1"/>
</dbReference>
<comment type="caution">
    <text evidence="4">The sequence shown here is derived from an EMBL/GenBank/DDBJ whole genome shotgun (WGS) entry which is preliminary data.</text>
</comment>
<dbReference type="PANTHER" id="PTHR43046:SF2">
    <property type="entry name" value="8-OXO-DGTP DIPHOSPHATASE-RELATED"/>
    <property type="match status" value="1"/>
</dbReference>
<dbReference type="InterPro" id="IPR000086">
    <property type="entry name" value="NUDIX_hydrolase_dom"/>
</dbReference>
<dbReference type="RefSeq" id="WP_086650890.1">
    <property type="nucleotide sequence ID" value="NZ_JOMQ01000017.1"/>
</dbReference>
<evidence type="ECO:0000259" key="3">
    <source>
        <dbReference type="PROSITE" id="PS51462"/>
    </source>
</evidence>
<dbReference type="PROSITE" id="PS00893">
    <property type="entry name" value="NUDIX_BOX"/>
    <property type="match status" value="1"/>
</dbReference>
<dbReference type="CDD" id="cd04690">
    <property type="entry name" value="NUDIX_Hydrolase"/>
    <property type="match status" value="1"/>
</dbReference>
<proteinExistence type="predicted"/>
<dbReference type="GO" id="GO:0016787">
    <property type="term" value="F:hydrolase activity"/>
    <property type="evidence" value="ECO:0007669"/>
    <property type="project" value="UniProtKB-KW"/>
</dbReference>
<accession>A0A1Z5YVW4</accession>
<gene>
    <name evidence="4" type="ORF">HK14_03440</name>
</gene>
<reference evidence="4 5" key="1">
    <citation type="submission" date="2014-06" db="EMBL/GenBank/DDBJ databases">
        <authorList>
            <person name="Ju J."/>
            <person name="Zhang J."/>
        </authorList>
    </citation>
    <scope>NUCLEOTIDE SEQUENCE [LARGE SCALE GENOMIC DNA]</scope>
    <source>
        <strain evidence="4 5">DsW_47</strain>
    </source>
</reference>
<dbReference type="Proteomes" id="UP000196086">
    <property type="component" value="Unassembled WGS sequence"/>
</dbReference>
<protein>
    <submittedName>
        <fullName evidence="4">DNA mismatch repair protein MutT</fullName>
    </submittedName>
</protein>
<name>A0A1Z5YVW4_9PROT</name>
<dbReference type="InterPro" id="IPR015797">
    <property type="entry name" value="NUDIX_hydrolase-like_dom_sf"/>
</dbReference>
<evidence type="ECO:0000313" key="5">
    <source>
        <dbReference type="Proteomes" id="UP000196086"/>
    </source>
</evidence>
<dbReference type="PANTHER" id="PTHR43046">
    <property type="entry name" value="GDP-MANNOSE MANNOSYL HYDROLASE"/>
    <property type="match status" value="1"/>
</dbReference>
<dbReference type="EMBL" id="JOMQ01000017">
    <property type="protein sequence ID" value="OUJ03077.1"/>
    <property type="molecule type" value="Genomic_DNA"/>
</dbReference>
<keyword evidence="2" id="KW-0378">Hydrolase</keyword>
<evidence type="ECO:0000313" key="4">
    <source>
        <dbReference type="EMBL" id="OUJ03077.1"/>
    </source>
</evidence>
<dbReference type="AlphaFoldDB" id="A0A1Z5YVW4"/>
<sequence length="146" mass="15945">MTVSKQENMLYIATALIMNDEGRVLLVRKRGTTAFMQAGGKISAGETPIAALCRELNEELGLSLDASEPQFLESFMAPAAHEPGFFLEAQCYLVRLSQPVTPQAEIEEVIWLDPHSPSPVILAPLTRDSVLPLARQLRPSLSKAAD</sequence>
<comment type="cofactor">
    <cofactor evidence="1">
        <name>Mg(2+)</name>
        <dbReference type="ChEBI" id="CHEBI:18420"/>
    </cofactor>
</comment>
<evidence type="ECO:0000256" key="1">
    <source>
        <dbReference type="ARBA" id="ARBA00001946"/>
    </source>
</evidence>
<dbReference type="Gene3D" id="3.90.79.10">
    <property type="entry name" value="Nucleoside Triphosphate Pyrophosphohydrolase"/>
    <property type="match status" value="1"/>
</dbReference>
<dbReference type="InterPro" id="IPR020084">
    <property type="entry name" value="NUDIX_hydrolase_CS"/>
</dbReference>
<feature type="domain" description="Nudix hydrolase" evidence="3">
    <location>
        <begin position="9"/>
        <end position="136"/>
    </location>
</feature>